<reference evidence="1" key="1">
    <citation type="submission" date="2018-05" db="EMBL/GenBank/DDBJ databases">
        <authorList>
            <person name="Lanie J.A."/>
            <person name="Ng W.-L."/>
            <person name="Kazmierczak K.M."/>
            <person name="Andrzejewski T.M."/>
            <person name="Davidsen T.M."/>
            <person name="Wayne K.J."/>
            <person name="Tettelin H."/>
            <person name="Glass J.I."/>
            <person name="Rusch D."/>
            <person name="Podicherti R."/>
            <person name="Tsui H.-C.T."/>
            <person name="Winkler M.E."/>
        </authorList>
    </citation>
    <scope>NUCLEOTIDE SEQUENCE</scope>
</reference>
<sequence length="110" mass="11160">MAQTRVNGGAAAANHIGGDLNFVKVPCGGAVNGKHGVGSTVAAIVFATQEYANVVALCLSNSNQDVEMICEGGFGWTDATLKTAINALGTVDSINLSGVTPVVHDAWDSE</sequence>
<name>A0A382ESK3_9ZZZZ</name>
<protein>
    <submittedName>
        <fullName evidence="1">Uncharacterized protein</fullName>
    </submittedName>
</protein>
<evidence type="ECO:0000313" key="1">
    <source>
        <dbReference type="EMBL" id="SVB53144.1"/>
    </source>
</evidence>
<dbReference type="EMBL" id="UINC01045867">
    <property type="protein sequence ID" value="SVB53144.1"/>
    <property type="molecule type" value="Genomic_DNA"/>
</dbReference>
<dbReference type="AlphaFoldDB" id="A0A382ESK3"/>
<organism evidence="1">
    <name type="scientific">marine metagenome</name>
    <dbReference type="NCBI Taxonomy" id="408172"/>
    <lineage>
        <taxon>unclassified sequences</taxon>
        <taxon>metagenomes</taxon>
        <taxon>ecological metagenomes</taxon>
    </lineage>
</organism>
<accession>A0A382ESK3</accession>
<proteinExistence type="predicted"/>
<gene>
    <name evidence="1" type="ORF">METZ01_LOCUS205998</name>
</gene>